<organism evidence="7 8">
    <name type="scientific">Sneathiella marina</name>
    <dbReference type="NCBI Taxonomy" id="2950108"/>
    <lineage>
        <taxon>Bacteria</taxon>
        <taxon>Pseudomonadati</taxon>
        <taxon>Pseudomonadota</taxon>
        <taxon>Alphaproteobacteria</taxon>
        <taxon>Sneathiellales</taxon>
        <taxon>Sneathiellaceae</taxon>
        <taxon>Sneathiella</taxon>
    </lineage>
</organism>
<keyword evidence="5 6" id="KW-0687">Ribonucleoprotein</keyword>
<comment type="function">
    <text evidence="6">One of the primary rRNA binding proteins, it binds specifically to the 5'-end of 16S ribosomal RNA.</text>
</comment>
<evidence type="ECO:0000313" key="7">
    <source>
        <dbReference type="EMBL" id="USG60258.1"/>
    </source>
</evidence>
<dbReference type="NCBIfam" id="NF004123">
    <property type="entry name" value="PRK05610.1"/>
    <property type="match status" value="1"/>
</dbReference>
<dbReference type="PANTHER" id="PTHR10744:SF1">
    <property type="entry name" value="SMALL RIBOSOMAL SUBUNIT PROTEIN US17M"/>
    <property type="match status" value="1"/>
</dbReference>
<reference evidence="7" key="1">
    <citation type="submission" date="2022-06" db="EMBL/GenBank/DDBJ databases">
        <title>Sneathiella actinostolidae sp. nov., isolated from a sea anemonein the Western Pacific Ocean.</title>
        <authorList>
            <person name="Wei M.J."/>
        </authorList>
    </citation>
    <scope>NUCLEOTIDE SEQUENCE</scope>
    <source>
        <strain evidence="7">PHK-P5</strain>
    </source>
</reference>
<keyword evidence="3 6" id="KW-0694">RNA-binding</keyword>
<dbReference type="InterPro" id="IPR012340">
    <property type="entry name" value="NA-bd_OB-fold"/>
</dbReference>
<evidence type="ECO:0000256" key="5">
    <source>
        <dbReference type="ARBA" id="ARBA00023274"/>
    </source>
</evidence>
<name>A0ABY4VZJ4_9PROT</name>
<protein>
    <recommendedName>
        <fullName evidence="6">Small ribosomal subunit protein uS17</fullName>
    </recommendedName>
</protein>
<dbReference type="GO" id="GO:0005840">
    <property type="term" value="C:ribosome"/>
    <property type="evidence" value="ECO:0007669"/>
    <property type="project" value="UniProtKB-KW"/>
</dbReference>
<comment type="subunit">
    <text evidence="6">Part of the 30S ribosomal subunit.</text>
</comment>
<keyword evidence="4 6" id="KW-0689">Ribosomal protein</keyword>
<dbReference type="InterPro" id="IPR000266">
    <property type="entry name" value="Ribosomal_uS17"/>
</dbReference>
<evidence type="ECO:0000313" key="8">
    <source>
        <dbReference type="Proteomes" id="UP001056291"/>
    </source>
</evidence>
<dbReference type="SUPFAM" id="SSF50249">
    <property type="entry name" value="Nucleic acid-binding proteins"/>
    <property type="match status" value="1"/>
</dbReference>
<dbReference type="Gene3D" id="2.40.50.140">
    <property type="entry name" value="Nucleic acid-binding proteins"/>
    <property type="match status" value="1"/>
</dbReference>
<dbReference type="RefSeq" id="WP_251933081.1">
    <property type="nucleotide sequence ID" value="NZ_CP098747.1"/>
</dbReference>
<dbReference type="PANTHER" id="PTHR10744">
    <property type="entry name" value="40S RIBOSOMAL PROTEIN S11 FAMILY MEMBER"/>
    <property type="match status" value="1"/>
</dbReference>
<gene>
    <name evidence="6 7" type="primary">rpsQ</name>
    <name evidence="7" type="ORF">NBZ79_13860</name>
</gene>
<evidence type="ECO:0000256" key="4">
    <source>
        <dbReference type="ARBA" id="ARBA00022980"/>
    </source>
</evidence>
<dbReference type="HAMAP" id="MF_01345_B">
    <property type="entry name" value="Ribosomal_uS17_B"/>
    <property type="match status" value="1"/>
</dbReference>
<accession>A0ABY4VZJ4</accession>
<evidence type="ECO:0000256" key="3">
    <source>
        <dbReference type="ARBA" id="ARBA00022884"/>
    </source>
</evidence>
<dbReference type="NCBIfam" id="TIGR03635">
    <property type="entry name" value="uS17_bact"/>
    <property type="match status" value="1"/>
</dbReference>
<comment type="similarity">
    <text evidence="1 6">Belongs to the universal ribosomal protein uS17 family.</text>
</comment>
<dbReference type="EMBL" id="CP098747">
    <property type="protein sequence ID" value="USG60258.1"/>
    <property type="molecule type" value="Genomic_DNA"/>
</dbReference>
<evidence type="ECO:0000256" key="1">
    <source>
        <dbReference type="ARBA" id="ARBA00010254"/>
    </source>
</evidence>
<dbReference type="CDD" id="cd00364">
    <property type="entry name" value="Ribosomal_uS17"/>
    <property type="match status" value="1"/>
</dbReference>
<dbReference type="PRINTS" id="PR00973">
    <property type="entry name" value="RIBOSOMALS17"/>
</dbReference>
<dbReference type="Pfam" id="PF00366">
    <property type="entry name" value="Ribosomal_S17"/>
    <property type="match status" value="1"/>
</dbReference>
<keyword evidence="8" id="KW-1185">Reference proteome</keyword>
<evidence type="ECO:0000256" key="6">
    <source>
        <dbReference type="HAMAP-Rule" id="MF_01345"/>
    </source>
</evidence>
<sequence length="78" mass="9320">MPKRILQGTVVSDKNSQTVVVKVDRQVMHRLYKKYIGQSKKYHAHDEKNQFKQGDVVRIQECRPYSKLKRWEVLYDVA</sequence>
<dbReference type="InterPro" id="IPR019984">
    <property type="entry name" value="Ribosomal_uS17_bact/chlr"/>
</dbReference>
<evidence type="ECO:0000256" key="2">
    <source>
        <dbReference type="ARBA" id="ARBA00022730"/>
    </source>
</evidence>
<keyword evidence="2 6" id="KW-0699">rRNA-binding</keyword>
<proteinExistence type="inferred from homology"/>
<dbReference type="Proteomes" id="UP001056291">
    <property type="component" value="Chromosome"/>
</dbReference>